<dbReference type="EMBL" id="JAHFXS010001700">
    <property type="protein sequence ID" value="KAG9976030.1"/>
    <property type="molecule type" value="Genomic_DNA"/>
</dbReference>
<comment type="caution">
    <text evidence="1">The sequence shown here is derived from an EMBL/GenBank/DDBJ whole genome shotgun (WGS) entry which is preliminary data.</text>
</comment>
<feature type="non-terminal residue" evidence="1">
    <location>
        <position position="89"/>
    </location>
</feature>
<protein>
    <submittedName>
        <fullName evidence="1">Uncharacterized protein</fullName>
    </submittedName>
</protein>
<name>A0A9P8FJ40_AURME</name>
<evidence type="ECO:0000313" key="1">
    <source>
        <dbReference type="EMBL" id="KAG9976030.1"/>
    </source>
</evidence>
<dbReference type="Proteomes" id="UP000729357">
    <property type="component" value="Unassembled WGS sequence"/>
</dbReference>
<organism evidence="1 2">
    <name type="scientific">Aureobasidium melanogenum</name>
    <name type="common">Aureobasidium pullulans var. melanogenum</name>
    <dbReference type="NCBI Taxonomy" id="46634"/>
    <lineage>
        <taxon>Eukaryota</taxon>
        <taxon>Fungi</taxon>
        <taxon>Dikarya</taxon>
        <taxon>Ascomycota</taxon>
        <taxon>Pezizomycotina</taxon>
        <taxon>Dothideomycetes</taxon>
        <taxon>Dothideomycetidae</taxon>
        <taxon>Dothideales</taxon>
        <taxon>Saccotheciaceae</taxon>
        <taxon>Aureobasidium</taxon>
    </lineage>
</organism>
<gene>
    <name evidence="1" type="ORF">KCU98_g10981</name>
</gene>
<dbReference type="AlphaFoldDB" id="A0A9P8FJ40"/>
<reference evidence="1" key="1">
    <citation type="journal article" date="2021" name="J Fungi (Basel)">
        <title>Virulence traits and population genomics of the black yeast Aureobasidium melanogenum.</title>
        <authorList>
            <person name="Cernosa A."/>
            <person name="Sun X."/>
            <person name="Gostincar C."/>
            <person name="Fang C."/>
            <person name="Gunde-Cimerman N."/>
            <person name="Song Z."/>
        </authorList>
    </citation>
    <scope>NUCLEOTIDE SEQUENCE</scope>
    <source>
        <strain evidence="1">EXF-9298</strain>
    </source>
</reference>
<reference evidence="1" key="2">
    <citation type="submission" date="2021-08" db="EMBL/GenBank/DDBJ databases">
        <authorList>
            <person name="Gostincar C."/>
            <person name="Sun X."/>
            <person name="Song Z."/>
            <person name="Gunde-Cimerman N."/>
        </authorList>
    </citation>
    <scope>NUCLEOTIDE SEQUENCE</scope>
    <source>
        <strain evidence="1">EXF-9298</strain>
    </source>
</reference>
<proteinExistence type="predicted"/>
<keyword evidence="2" id="KW-1185">Reference proteome</keyword>
<sequence length="89" mass="9951">MSSTPDEAKIPRLHAQILANLRIIHSDIVKPVVATGCDNGGTWYAMFWNNEGKVVDCVGDYQTAVAALRGLLRCTSREIYKKWLKDNSE</sequence>
<evidence type="ECO:0000313" key="2">
    <source>
        <dbReference type="Proteomes" id="UP000729357"/>
    </source>
</evidence>
<accession>A0A9P8FJ40</accession>